<dbReference type="InterPro" id="IPR003593">
    <property type="entry name" value="AAA+_ATPase"/>
</dbReference>
<dbReference type="RefSeq" id="WP_144992515.1">
    <property type="nucleotide sequence ID" value="NZ_CP036281.1"/>
</dbReference>
<proteinExistence type="predicted"/>
<dbReference type="Gene3D" id="3.40.50.300">
    <property type="entry name" value="P-loop containing nucleotide triphosphate hydrolases"/>
    <property type="match status" value="2"/>
</dbReference>
<dbReference type="Proteomes" id="UP000317178">
    <property type="component" value="Chromosome"/>
</dbReference>
<dbReference type="OrthoDB" id="9802264at2"/>
<protein>
    <submittedName>
        <fullName evidence="5">Glutamine transport ATP-binding protein GlnQ</fullName>
    </submittedName>
</protein>
<dbReference type="KEGG" id="plon:Pla110_03190"/>
<evidence type="ECO:0000256" key="2">
    <source>
        <dbReference type="ARBA" id="ARBA00022840"/>
    </source>
</evidence>
<name>A0A518CHA9_9PLAN</name>
<evidence type="ECO:0000313" key="6">
    <source>
        <dbReference type="Proteomes" id="UP000317178"/>
    </source>
</evidence>
<feature type="domain" description="ABC transporter" evidence="4">
    <location>
        <begin position="16"/>
        <end position="220"/>
    </location>
</feature>
<dbReference type="GO" id="GO:0005886">
    <property type="term" value="C:plasma membrane"/>
    <property type="evidence" value="ECO:0007669"/>
    <property type="project" value="TreeGrafter"/>
</dbReference>
<dbReference type="CDD" id="cd00267">
    <property type="entry name" value="ABC_ATPase"/>
    <property type="match status" value="1"/>
</dbReference>
<gene>
    <name evidence="5" type="primary">glnQ</name>
    <name evidence="5" type="ORF">Pla110_03190</name>
</gene>
<evidence type="ECO:0000256" key="1">
    <source>
        <dbReference type="ARBA" id="ARBA00022741"/>
    </source>
</evidence>
<keyword evidence="2 5" id="KW-0067">ATP-binding</keyword>
<dbReference type="PROSITE" id="PS50893">
    <property type="entry name" value="ABC_TRANSPORTER_2"/>
    <property type="match status" value="1"/>
</dbReference>
<evidence type="ECO:0000256" key="3">
    <source>
        <dbReference type="SAM" id="MobiDB-lite"/>
    </source>
</evidence>
<dbReference type="EMBL" id="CP036281">
    <property type="protein sequence ID" value="QDU78615.1"/>
    <property type="molecule type" value="Genomic_DNA"/>
</dbReference>
<dbReference type="GO" id="GO:0005524">
    <property type="term" value="F:ATP binding"/>
    <property type="evidence" value="ECO:0007669"/>
    <property type="project" value="UniProtKB-KW"/>
</dbReference>
<sequence length="240" mass="25897">MKVSVIHQFQPKSPSINTSMVMDHFGIDLQREAQEIIPEMELPIESGQVVCFTGPSGSGKSSLLQNVATQLEGVLDVERLTWEEKPLVDLFKLPVEDSLSLLAACGLGEARLALRSPGELSDGQRFRFRLALGFAAGPKWILCDEFTATLDRKLAHLVAGNMRRLAERFGVGLLLATTHEDIVESLQSDVHVQCLGEGVVEVNTDDGKKKETTSSVGSGSAKETLPTGRTSLGGIIEVIA</sequence>
<dbReference type="GO" id="GO:0016887">
    <property type="term" value="F:ATP hydrolysis activity"/>
    <property type="evidence" value="ECO:0007669"/>
    <property type="project" value="InterPro"/>
</dbReference>
<accession>A0A518CHA9</accession>
<dbReference type="Pfam" id="PF00005">
    <property type="entry name" value="ABC_tran"/>
    <property type="match status" value="1"/>
</dbReference>
<dbReference type="PANTHER" id="PTHR24220">
    <property type="entry name" value="IMPORT ATP-BINDING PROTEIN"/>
    <property type="match status" value="1"/>
</dbReference>
<dbReference type="AlphaFoldDB" id="A0A518CHA9"/>
<keyword evidence="6" id="KW-1185">Reference proteome</keyword>
<dbReference type="InterPro" id="IPR015854">
    <property type="entry name" value="ABC_transpr_LolD-like"/>
</dbReference>
<organism evidence="5 6">
    <name type="scientific">Polystyrenella longa</name>
    <dbReference type="NCBI Taxonomy" id="2528007"/>
    <lineage>
        <taxon>Bacteria</taxon>
        <taxon>Pseudomonadati</taxon>
        <taxon>Planctomycetota</taxon>
        <taxon>Planctomycetia</taxon>
        <taxon>Planctomycetales</taxon>
        <taxon>Planctomycetaceae</taxon>
        <taxon>Polystyrenella</taxon>
    </lineage>
</organism>
<evidence type="ECO:0000259" key="4">
    <source>
        <dbReference type="PROSITE" id="PS50893"/>
    </source>
</evidence>
<feature type="region of interest" description="Disordered" evidence="3">
    <location>
        <begin position="205"/>
        <end position="228"/>
    </location>
</feature>
<dbReference type="SUPFAM" id="SSF52540">
    <property type="entry name" value="P-loop containing nucleoside triphosphate hydrolases"/>
    <property type="match status" value="1"/>
</dbReference>
<dbReference type="GO" id="GO:0022857">
    <property type="term" value="F:transmembrane transporter activity"/>
    <property type="evidence" value="ECO:0007669"/>
    <property type="project" value="TreeGrafter"/>
</dbReference>
<dbReference type="InterPro" id="IPR003439">
    <property type="entry name" value="ABC_transporter-like_ATP-bd"/>
</dbReference>
<dbReference type="InterPro" id="IPR027417">
    <property type="entry name" value="P-loop_NTPase"/>
</dbReference>
<evidence type="ECO:0000313" key="5">
    <source>
        <dbReference type="EMBL" id="QDU78615.1"/>
    </source>
</evidence>
<keyword evidence="1" id="KW-0547">Nucleotide-binding</keyword>
<dbReference type="SMART" id="SM00382">
    <property type="entry name" value="AAA"/>
    <property type="match status" value="1"/>
</dbReference>
<reference evidence="5 6" key="1">
    <citation type="submission" date="2019-02" db="EMBL/GenBank/DDBJ databases">
        <title>Deep-cultivation of Planctomycetes and their phenomic and genomic characterization uncovers novel biology.</title>
        <authorList>
            <person name="Wiegand S."/>
            <person name="Jogler M."/>
            <person name="Boedeker C."/>
            <person name="Pinto D."/>
            <person name="Vollmers J."/>
            <person name="Rivas-Marin E."/>
            <person name="Kohn T."/>
            <person name="Peeters S.H."/>
            <person name="Heuer A."/>
            <person name="Rast P."/>
            <person name="Oberbeckmann S."/>
            <person name="Bunk B."/>
            <person name="Jeske O."/>
            <person name="Meyerdierks A."/>
            <person name="Storesund J.E."/>
            <person name="Kallscheuer N."/>
            <person name="Luecker S."/>
            <person name="Lage O.M."/>
            <person name="Pohl T."/>
            <person name="Merkel B.J."/>
            <person name="Hornburger P."/>
            <person name="Mueller R.-W."/>
            <person name="Bruemmer F."/>
            <person name="Labrenz M."/>
            <person name="Spormann A.M."/>
            <person name="Op den Camp H."/>
            <person name="Overmann J."/>
            <person name="Amann R."/>
            <person name="Jetten M.S.M."/>
            <person name="Mascher T."/>
            <person name="Medema M.H."/>
            <person name="Devos D.P."/>
            <person name="Kaster A.-K."/>
            <person name="Ovreas L."/>
            <person name="Rohde M."/>
            <person name="Galperin M.Y."/>
            <person name="Jogler C."/>
        </authorList>
    </citation>
    <scope>NUCLEOTIDE SEQUENCE [LARGE SCALE GENOMIC DNA]</scope>
    <source>
        <strain evidence="5 6">Pla110</strain>
    </source>
</reference>